<dbReference type="InterPro" id="IPR016032">
    <property type="entry name" value="Sig_transdc_resp-reg_C-effctor"/>
</dbReference>
<evidence type="ECO:0000259" key="4">
    <source>
        <dbReference type="PROSITE" id="PS50043"/>
    </source>
</evidence>
<proteinExistence type="predicted"/>
<dbReference type="KEGG" id="rhoz:GXP67_06165"/>
<dbReference type="InterPro" id="IPR001789">
    <property type="entry name" value="Sig_transdc_resp-reg_receiver"/>
</dbReference>
<evidence type="ECO:0000256" key="1">
    <source>
        <dbReference type="ARBA" id="ARBA00022553"/>
    </source>
</evidence>
<dbReference type="AlphaFoldDB" id="A0A6C0GE68"/>
<accession>A0A6C0GE68</accession>
<organism evidence="6 7">
    <name type="scientific">Rhodocytophaga rosea</name>
    <dbReference type="NCBI Taxonomy" id="2704465"/>
    <lineage>
        <taxon>Bacteria</taxon>
        <taxon>Pseudomonadati</taxon>
        <taxon>Bacteroidota</taxon>
        <taxon>Cytophagia</taxon>
        <taxon>Cytophagales</taxon>
        <taxon>Rhodocytophagaceae</taxon>
        <taxon>Rhodocytophaga</taxon>
    </lineage>
</organism>
<keyword evidence="7" id="KW-1185">Reference proteome</keyword>
<name>A0A6C0GE68_9BACT</name>
<dbReference type="PROSITE" id="PS50043">
    <property type="entry name" value="HTH_LUXR_2"/>
    <property type="match status" value="1"/>
</dbReference>
<dbReference type="InterPro" id="IPR039420">
    <property type="entry name" value="WalR-like"/>
</dbReference>
<dbReference type="InterPro" id="IPR058245">
    <property type="entry name" value="NreC/VraR/RcsB-like_REC"/>
</dbReference>
<evidence type="ECO:0000313" key="7">
    <source>
        <dbReference type="Proteomes" id="UP000480178"/>
    </source>
</evidence>
<feature type="domain" description="HTH luxR-type" evidence="4">
    <location>
        <begin position="151"/>
        <end position="216"/>
    </location>
</feature>
<dbReference type="CDD" id="cd06170">
    <property type="entry name" value="LuxR_C_like"/>
    <property type="match status" value="1"/>
</dbReference>
<evidence type="ECO:0000256" key="2">
    <source>
        <dbReference type="ARBA" id="ARBA00023125"/>
    </source>
</evidence>
<evidence type="ECO:0000313" key="6">
    <source>
        <dbReference type="EMBL" id="QHT66271.1"/>
    </source>
</evidence>
<dbReference type="GO" id="GO:0006355">
    <property type="term" value="P:regulation of DNA-templated transcription"/>
    <property type="evidence" value="ECO:0007669"/>
    <property type="project" value="InterPro"/>
</dbReference>
<gene>
    <name evidence="6" type="ORF">GXP67_06165</name>
</gene>
<dbReference type="GO" id="GO:0003677">
    <property type="term" value="F:DNA binding"/>
    <property type="evidence" value="ECO:0007669"/>
    <property type="project" value="UniProtKB-KW"/>
</dbReference>
<dbReference type="PROSITE" id="PS50110">
    <property type="entry name" value="RESPONSE_REGULATORY"/>
    <property type="match status" value="1"/>
</dbReference>
<dbReference type="GO" id="GO:0000160">
    <property type="term" value="P:phosphorelay signal transduction system"/>
    <property type="evidence" value="ECO:0007669"/>
    <property type="project" value="InterPro"/>
</dbReference>
<reference evidence="6 7" key="1">
    <citation type="submission" date="2020-01" db="EMBL/GenBank/DDBJ databases">
        <authorList>
            <person name="Kim M.K."/>
        </authorList>
    </citation>
    <scope>NUCLEOTIDE SEQUENCE [LARGE SCALE GENOMIC DNA]</scope>
    <source>
        <strain evidence="6 7">172606-1</strain>
    </source>
</reference>
<keyword evidence="1 3" id="KW-0597">Phosphoprotein</keyword>
<dbReference type="InterPro" id="IPR011006">
    <property type="entry name" value="CheY-like_superfamily"/>
</dbReference>
<dbReference type="Proteomes" id="UP000480178">
    <property type="component" value="Chromosome"/>
</dbReference>
<feature type="modified residue" description="4-aspartylphosphate" evidence="3">
    <location>
        <position position="60"/>
    </location>
</feature>
<dbReference type="SMART" id="SM00448">
    <property type="entry name" value="REC"/>
    <property type="match status" value="1"/>
</dbReference>
<keyword evidence="2" id="KW-0238">DNA-binding</keyword>
<evidence type="ECO:0000256" key="3">
    <source>
        <dbReference type="PROSITE-ProRule" id="PRU00169"/>
    </source>
</evidence>
<dbReference type="SUPFAM" id="SSF46894">
    <property type="entry name" value="C-terminal effector domain of the bipartite response regulators"/>
    <property type="match status" value="1"/>
</dbReference>
<dbReference type="PANTHER" id="PTHR43214:SF43">
    <property type="entry name" value="TWO-COMPONENT RESPONSE REGULATOR"/>
    <property type="match status" value="1"/>
</dbReference>
<protein>
    <submittedName>
        <fullName evidence="6">Response regulator transcription factor</fullName>
    </submittedName>
</protein>
<dbReference type="CDD" id="cd17535">
    <property type="entry name" value="REC_NarL-like"/>
    <property type="match status" value="1"/>
</dbReference>
<evidence type="ECO:0000259" key="5">
    <source>
        <dbReference type="PROSITE" id="PS50110"/>
    </source>
</evidence>
<feature type="domain" description="Response regulatory" evidence="5">
    <location>
        <begin position="8"/>
        <end position="125"/>
    </location>
</feature>
<dbReference type="Pfam" id="PF00196">
    <property type="entry name" value="GerE"/>
    <property type="match status" value="1"/>
</dbReference>
<dbReference type="RefSeq" id="WP_162442334.1">
    <property type="nucleotide sequence ID" value="NZ_CP048222.1"/>
</dbReference>
<dbReference type="PANTHER" id="PTHR43214">
    <property type="entry name" value="TWO-COMPONENT RESPONSE REGULATOR"/>
    <property type="match status" value="1"/>
</dbReference>
<sequence>MTLLPPIKVALVDDHKLFRKGMVELINGFTGYKVIWEANHGKELIEKISSEEVPEIVLLDITMPQMDGYETAQWLKVHFPQIKILALSMYDQEDSIIRMFKNGATGYILKDADLAELKAALQEMASKGFFFSPLVSNAFLNSMYKEPQENKPVPEAVLSDREREFLKLACSELTYKEIADKMCLASRTIDGYREALFEKLGVKNRVGLVLYAIKHGIVKV</sequence>
<dbReference type="EMBL" id="CP048222">
    <property type="protein sequence ID" value="QHT66271.1"/>
    <property type="molecule type" value="Genomic_DNA"/>
</dbReference>
<dbReference type="InterPro" id="IPR000792">
    <property type="entry name" value="Tscrpt_reg_LuxR_C"/>
</dbReference>
<dbReference type="Pfam" id="PF00072">
    <property type="entry name" value="Response_reg"/>
    <property type="match status" value="1"/>
</dbReference>
<dbReference type="Gene3D" id="3.40.50.2300">
    <property type="match status" value="1"/>
</dbReference>
<dbReference type="SUPFAM" id="SSF52172">
    <property type="entry name" value="CheY-like"/>
    <property type="match status" value="1"/>
</dbReference>
<dbReference type="SMART" id="SM00421">
    <property type="entry name" value="HTH_LUXR"/>
    <property type="match status" value="1"/>
</dbReference>